<evidence type="ECO:0000256" key="4">
    <source>
        <dbReference type="SAM" id="MobiDB-lite"/>
    </source>
</evidence>
<keyword evidence="2" id="KW-0539">Nucleus</keyword>
<reference evidence="6 7" key="1">
    <citation type="submission" date="2018-12" db="EMBL/GenBank/DDBJ databases">
        <authorList>
            <person name="Tiukova I."/>
            <person name="Dainat J."/>
        </authorList>
    </citation>
    <scope>NUCLEOTIDE SEQUENCE [LARGE SCALE GENOMIC DNA]</scope>
</reference>
<feature type="region of interest" description="Disordered" evidence="4">
    <location>
        <begin position="74"/>
        <end position="153"/>
    </location>
</feature>
<keyword evidence="3" id="KW-0175">Coiled coil</keyword>
<proteinExistence type="predicted"/>
<feature type="compositionally biased region" description="Polar residues" evidence="4">
    <location>
        <begin position="126"/>
        <end position="137"/>
    </location>
</feature>
<keyword evidence="7" id="KW-1185">Reference proteome</keyword>
<dbReference type="InterPro" id="IPR019331">
    <property type="entry name" value="FAM192A/Fyv6_N"/>
</dbReference>
<protein>
    <submittedName>
        <fullName evidence="6">DEKNAAC104448</fullName>
    </submittedName>
</protein>
<dbReference type="AlphaFoldDB" id="A0A448YR46"/>
<evidence type="ECO:0000256" key="1">
    <source>
        <dbReference type="ARBA" id="ARBA00004123"/>
    </source>
</evidence>
<evidence type="ECO:0000259" key="5">
    <source>
        <dbReference type="Pfam" id="PF10187"/>
    </source>
</evidence>
<evidence type="ECO:0000313" key="7">
    <source>
        <dbReference type="Proteomes" id="UP000290900"/>
    </source>
</evidence>
<dbReference type="InParanoid" id="A0A448YR46"/>
<feature type="coiled-coil region" evidence="3">
    <location>
        <begin position="9"/>
        <end position="71"/>
    </location>
</feature>
<feature type="domain" description="FAM192A/Fyv6 N-terminal" evidence="5">
    <location>
        <begin position="4"/>
        <end position="69"/>
    </location>
</feature>
<sequence length="153" mass="18076">MRERLSLQEQLQNSRYDKYVERKKKLEEQNSLYKLKDDDLEYYNKIEADKLRKIRKEREDERYELEEFRRRKKQAKVLAGSDHKERKANSSADFQVPGLSGIVRRKKKPKIESKEEQKDDAKLSGGNASKIQQNSTLDLGYSSSSSDEEIDSR</sequence>
<comment type="subcellular location">
    <subcellularLocation>
        <location evidence="1">Nucleus</location>
    </subcellularLocation>
</comment>
<name>A0A448YR46_BRENA</name>
<evidence type="ECO:0000313" key="6">
    <source>
        <dbReference type="EMBL" id="VEU23403.1"/>
    </source>
</evidence>
<dbReference type="Pfam" id="PF10187">
    <property type="entry name" value="FAM192A_Fyv6_N"/>
    <property type="match status" value="1"/>
</dbReference>
<organism evidence="6 7">
    <name type="scientific">Brettanomyces naardenensis</name>
    <name type="common">Yeast</name>
    <dbReference type="NCBI Taxonomy" id="13370"/>
    <lineage>
        <taxon>Eukaryota</taxon>
        <taxon>Fungi</taxon>
        <taxon>Dikarya</taxon>
        <taxon>Ascomycota</taxon>
        <taxon>Saccharomycotina</taxon>
        <taxon>Pichiomycetes</taxon>
        <taxon>Pichiales</taxon>
        <taxon>Pichiaceae</taxon>
        <taxon>Brettanomyces</taxon>
    </lineage>
</organism>
<evidence type="ECO:0000256" key="3">
    <source>
        <dbReference type="SAM" id="Coils"/>
    </source>
</evidence>
<dbReference type="GO" id="GO:0005634">
    <property type="term" value="C:nucleus"/>
    <property type="evidence" value="ECO:0007669"/>
    <property type="project" value="UniProtKB-SubCell"/>
</dbReference>
<feature type="compositionally biased region" description="Basic and acidic residues" evidence="4">
    <location>
        <begin position="110"/>
        <end position="122"/>
    </location>
</feature>
<dbReference type="EMBL" id="CAACVR010000045">
    <property type="protein sequence ID" value="VEU23403.1"/>
    <property type="molecule type" value="Genomic_DNA"/>
</dbReference>
<evidence type="ECO:0000256" key="2">
    <source>
        <dbReference type="ARBA" id="ARBA00023242"/>
    </source>
</evidence>
<dbReference type="Proteomes" id="UP000290900">
    <property type="component" value="Unassembled WGS sequence"/>
</dbReference>
<accession>A0A448YR46</accession>
<gene>
    <name evidence="6" type="ORF">BRENAR_LOCUS4134</name>
</gene>
<dbReference type="OrthoDB" id="3998243at2759"/>